<accession>A0A6L8VNE6</accession>
<proteinExistence type="predicted"/>
<sequence length="423" mass="47598">MADGGKKEVLDASVILDEDIEKARKLVGADTALNSLEHISVANVDAIRNFAHGYGDDNPLFTNAAYASTTRWGGLVAPNIMAAIINKPMLGDKLPDDLRALKRGLFRGIHVFVSGSDWSWYQPVREGDSLMSFTGEDGVEVKASEFAGRTVTKFLRTVKINQRGEVVGVYRKRSILSERKAAKEKGKYTALEAASYTEDDIRNLDDIYRAEKVRGAEKRYYEDVTVGEPMGTMAKGPLTVTDMVIFHAGGYGFQPYSLTTGRMWMENRNRIPAFYTPNSSGVPDVMQRVHWDRELAQATSGNPLPYDYGVQRECWLHHFLTDWAGDDAWISRQYDEVRRFNYMGDSQIITGEVTAKRIEDDRPMVDVELRATSQRGEVTARCEATIMLPSREHGPVVLPDVDPALKRKATQMFERHMELSRAR</sequence>
<dbReference type="Proteomes" id="UP000477083">
    <property type="component" value="Unassembled WGS sequence"/>
</dbReference>
<protein>
    <submittedName>
        <fullName evidence="2">Acyl dehydratase</fullName>
    </submittedName>
</protein>
<dbReference type="CDD" id="cd03441">
    <property type="entry name" value="R_hydratase_like"/>
    <property type="match status" value="1"/>
</dbReference>
<evidence type="ECO:0000313" key="3">
    <source>
        <dbReference type="Proteomes" id="UP000477083"/>
    </source>
</evidence>
<evidence type="ECO:0000259" key="1">
    <source>
        <dbReference type="Pfam" id="PF13452"/>
    </source>
</evidence>
<dbReference type="Gene3D" id="3.10.129.10">
    <property type="entry name" value="Hotdog Thioesterase"/>
    <property type="match status" value="2"/>
</dbReference>
<organism evidence="2 3">
    <name type="scientific">Frigidibacter albus</name>
    <dbReference type="NCBI Taxonomy" id="1465486"/>
    <lineage>
        <taxon>Bacteria</taxon>
        <taxon>Pseudomonadati</taxon>
        <taxon>Pseudomonadota</taxon>
        <taxon>Alphaproteobacteria</taxon>
        <taxon>Rhodobacterales</taxon>
        <taxon>Paracoccaceae</taxon>
        <taxon>Frigidibacter</taxon>
    </lineage>
</organism>
<name>A0A6L8VNE6_9RHOB</name>
<dbReference type="InterPro" id="IPR039569">
    <property type="entry name" value="FAS1-like_DH_region"/>
</dbReference>
<keyword evidence="3" id="KW-1185">Reference proteome</keyword>
<dbReference type="AlphaFoldDB" id="A0A6L8VNE6"/>
<reference evidence="2 3" key="1">
    <citation type="submission" date="2020-01" db="EMBL/GenBank/DDBJ databases">
        <title>Frigidibacter albus SP32T (=CGMCC 1.13995T).</title>
        <authorList>
            <person name="Liao X."/>
        </authorList>
    </citation>
    <scope>NUCLEOTIDE SEQUENCE [LARGE SCALE GENOMIC DNA]</scope>
    <source>
        <strain evidence="2 3">SP32</strain>
    </source>
</reference>
<feature type="domain" description="FAS1-like dehydratase" evidence="1">
    <location>
        <begin position="44"/>
        <end position="167"/>
    </location>
</feature>
<dbReference type="SUPFAM" id="SSF54637">
    <property type="entry name" value="Thioesterase/thiol ester dehydrase-isomerase"/>
    <property type="match status" value="2"/>
</dbReference>
<dbReference type="InterPro" id="IPR029069">
    <property type="entry name" value="HotDog_dom_sf"/>
</dbReference>
<dbReference type="OrthoDB" id="4235906at2"/>
<evidence type="ECO:0000313" key="2">
    <source>
        <dbReference type="EMBL" id="MZQ91331.1"/>
    </source>
</evidence>
<dbReference type="RefSeq" id="WP_161348712.1">
    <property type="nucleotide sequence ID" value="NZ_BMGW01000028.1"/>
</dbReference>
<gene>
    <name evidence="2" type="ORF">GS660_19795</name>
</gene>
<dbReference type="EMBL" id="WWNR01000028">
    <property type="protein sequence ID" value="MZQ91331.1"/>
    <property type="molecule type" value="Genomic_DNA"/>
</dbReference>
<comment type="caution">
    <text evidence="2">The sequence shown here is derived from an EMBL/GenBank/DDBJ whole genome shotgun (WGS) entry which is preliminary data.</text>
</comment>
<dbReference type="Pfam" id="PF13452">
    <property type="entry name" value="FAS1_DH_region"/>
    <property type="match status" value="1"/>
</dbReference>